<keyword evidence="4" id="KW-1185">Reference proteome</keyword>
<evidence type="ECO:0000313" key="3">
    <source>
        <dbReference type="EMBL" id="MFB2833077.1"/>
    </source>
</evidence>
<keyword evidence="1" id="KW-0238">DNA-binding</keyword>
<dbReference type="InterPro" id="IPR001387">
    <property type="entry name" value="Cro/C1-type_HTH"/>
</dbReference>
<dbReference type="EMBL" id="JBHFNT010000013">
    <property type="protein sequence ID" value="MFB2833077.1"/>
    <property type="molecule type" value="Genomic_DNA"/>
</dbReference>
<dbReference type="PROSITE" id="PS50943">
    <property type="entry name" value="HTH_CROC1"/>
    <property type="match status" value="1"/>
</dbReference>
<dbReference type="PANTHER" id="PTHR46797">
    <property type="entry name" value="HTH-TYPE TRANSCRIPTIONAL REGULATOR"/>
    <property type="match status" value="1"/>
</dbReference>
<reference evidence="3 4" key="1">
    <citation type="submission" date="2024-09" db="EMBL/GenBank/DDBJ databases">
        <title>Floridaenema gen nov. (Aerosakkonemataceae, Aerosakkonematales ord. nov., Cyanobacteria) from benthic tropical and subtropical fresh waters, with the description of four new species.</title>
        <authorList>
            <person name="Moretto J.A."/>
            <person name="Berthold D.E."/>
            <person name="Lefler F.W."/>
            <person name="Huang I.-S."/>
            <person name="Laughinghouse H. IV."/>
        </authorList>
    </citation>
    <scope>NUCLEOTIDE SEQUENCE [LARGE SCALE GENOMIC DNA]</scope>
    <source>
        <strain evidence="3 4">BLCC-F167</strain>
    </source>
</reference>
<sequence length="276" mass="31505">MDCGAYRQIFGNKMRHLRQEQGITQEQLAESIGKTTEHISFLERGERSPSFEVILEIAKALNVSVSHLMNIDQPDDYSETLNTLIAAPVAPSLVDPVEEPITTKDERISDVERLSSAFEGIREMQKLADEYGIHDILQDNGGKVLQVLILLGLRISPGREGNDAIDADGNEYELKTLNRALNKNAGVTTHHHLNKDILHKYRSVKAWYIAIYEGIELIEIYKVYPSILEEKFQEWEKKLENQDSINNPKIPMRLVRQGELMYSKYTNSPKQTKLDI</sequence>
<dbReference type="SMART" id="SM00530">
    <property type="entry name" value="HTH_XRE"/>
    <property type="match status" value="1"/>
</dbReference>
<evidence type="ECO:0000313" key="4">
    <source>
        <dbReference type="Proteomes" id="UP001576780"/>
    </source>
</evidence>
<dbReference type="CDD" id="cd22351">
    <property type="entry name" value="PvuII-like"/>
    <property type="match status" value="1"/>
</dbReference>
<dbReference type="InterPro" id="IPR038402">
    <property type="entry name" value="PvuII_sf"/>
</dbReference>
<name>A0ABV4WDD7_9CYAN</name>
<dbReference type="InterPro" id="IPR050807">
    <property type="entry name" value="TransReg_Diox_bact_type"/>
</dbReference>
<proteinExistence type="predicted"/>
<evidence type="ECO:0000256" key="1">
    <source>
        <dbReference type="ARBA" id="ARBA00023125"/>
    </source>
</evidence>
<dbReference type="InterPro" id="IPR015306">
    <property type="entry name" value="Restrct_endonuc_II_PvuII"/>
</dbReference>
<feature type="domain" description="HTH cro/C1-type" evidence="2">
    <location>
        <begin position="14"/>
        <end position="68"/>
    </location>
</feature>
<dbReference type="Proteomes" id="UP001576780">
    <property type="component" value="Unassembled WGS sequence"/>
</dbReference>
<dbReference type="InterPro" id="IPR011335">
    <property type="entry name" value="Restrct_endonuc-II-like"/>
</dbReference>
<dbReference type="InterPro" id="IPR010982">
    <property type="entry name" value="Lambda_DNA-bd_dom_sf"/>
</dbReference>
<dbReference type="Pfam" id="PF01381">
    <property type="entry name" value="HTH_3"/>
    <property type="match status" value="1"/>
</dbReference>
<dbReference type="PANTHER" id="PTHR46797:SF1">
    <property type="entry name" value="METHYLPHOSPHONATE SYNTHASE"/>
    <property type="match status" value="1"/>
</dbReference>
<dbReference type="RefSeq" id="WP_413275545.1">
    <property type="nucleotide sequence ID" value="NZ_JBHFNT010000013.1"/>
</dbReference>
<comment type="caution">
    <text evidence="3">The sequence shown here is derived from an EMBL/GenBank/DDBJ whole genome shotgun (WGS) entry which is preliminary data.</text>
</comment>
<dbReference type="SUPFAM" id="SSF47413">
    <property type="entry name" value="lambda repressor-like DNA-binding domains"/>
    <property type="match status" value="1"/>
</dbReference>
<dbReference type="CDD" id="cd00093">
    <property type="entry name" value="HTH_XRE"/>
    <property type="match status" value="1"/>
</dbReference>
<accession>A0ABV4WDD7</accession>
<dbReference type="Gene3D" id="1.10.260.40">
    <property type="entry name" value="lambda repressor-like DNA-binding domains"/>
    <property type="match status" value="1"/>
</dbReference>
<dbReference type="SUPFAM" id="SSF52980">
    <property type="entry name" value="Restriction endonuclease-like"/>
    <property type="match status" value="1"/>
</dbReference>
<protein>
    <submittedName>
        <fullName evidence="3">Helix-turn-helix domain-containing protein</fullName>
    </submittedName>
</protein>
<organism evidence="3 4">
    <name type="scientific">Floridaenema evergladense BLCC-F167</name>
    <dbReference type="NCBI Taxonomy" id="3153639"/>
    <lineage>
        <taxon>Bacteria</taxon>
        <taxon>Bacillati</taxon>
        <taxon>Cyanobacteriota</taxon>
        <taxon>Cyanophyceae</taxon>
        <taxon>Oscillatoriophycideae</taxon>
        <taxon>Aerosakkonematales</taxon>
        <taxon>Aerosakkonemataceae</taxon>
        <taxon>Floridanema</taxon>
        <taxon>Floridanema evergladense</taxon>
    </lineage>
</organism>
<dbReference type="Pfam" id="PF09225">
    <property type="entry name" value="Endonuc-PvuII"/>
    <property type="match status" value="1"/>
</dbReference>
<evidence type="ECO:0000259" key="2">
    <source>
        <dbReference type="PROSITE" id="PS50943"/>
    </source>
</evidence>
<gene>
    <name evidence="3" type="ORF">ACE1CA_00935</name>
</gene>
<dbReference type="Gene3D" id="3.40.210.10">
    <property type="entry name" value="PVUII Endonuclease, subunit A"/>
    <property type="match status" value="1"/>
</dbReference>